<comment type="caution">
    <text evidence="1">The sequence shown here is derived from an EMBL/GenBank/DDBJ whole genome shotgun (WGS) entry which is preliminary data.</text>
</comment>
<accession>A0A972JKS3</accession>
<protein>
    <recommendedName>
        <fullName evidence="3">NAD synthetase</fullName>
    </recommendedName>
</protein>
<evidence type="ECO:0000313" key="1">
    <source>
        <dbReference type="EMBL" id="NMH66500.1"/>
    </source>
</evidence>
<dbReference type="Proteomes" id="UP000737113">
    <property type="component" value="Unassembled WGS sequence"/>
</dbReference>
<keyword evidence="2" id="KW-1185">Reference proteome</keyword>
<proteinExistence type="predicted"/>
<dbReference type="AlphaFoldDB" id="A0A972JKS3"/>
<reference evidence="1" key="1">
    <citation type="submission" date="2020-04" db="EMBL/GenBank/DDBJ databases">
        <title>Description of Shewanella salipaludis sp. nov., isolated from a salt marsh.</title>
        <authorList>
            <person name="Park S."/>
            <person name="Yoon J.-H."/>
        </authorList>
    </citation>
    <scope>NUCLEOTIDE SEQUENCE</scope>
    <source>
        <strain evidence="1">SHSM-M6</strain>
    </source>
</reference>
<dbReference type="EMBL" id="JAAXYH010000013">
    <property type="protein sequence ID" value="NMH66500.1"/>
    <property type="molecule type" value="Genomic_DNA"/>
</dbReference>
<evidence type="ECO:0000313" key="2">
    <source>
        <dbReference type="Proteomes" id="UP000737113"/>
    </source>
</evidence>
<sequence length="308" mass="32776">MSHALLRSPLQANKEKLLKLRLQNELNTARIFKALDADPNTAGAGVVFIDHEFTAITLRPFEPICRKYPIRLILREPPRHVSAVNYANELKASRRESKLTGELLNTGLSCGAAVLSWVVVAGATAAIPITGGASTAVTYLGVAAATASGLQCFNGFGRTVAEAVNPESLDWLDKQEWYNAANTALDIISLGGAAAAGATTIKMVQTLRKTTSKSLTEILKGLSRAERKRLTQEIQRLNQPGISQSVLKTLTNSGQLTTRYSSQALVNAVSLNIKDAVGASLSITGSAYGGTIKNLAVGIYEELGADVR</sequence>
<organism evidence="1 2">
    <name type="scientific">Shewanella salipaludis</name>
    <dbReference type="NCBI Taxonomy" id="2723052"/>
    <lineage>
        <taxon>Bacteria</taxon>
        <taxon>Pseudomonadati</taxon>
        <taxon>Pseudomonadota</taxon>
        <taxon>Gammaproteobacteria</taxon>
        <taxon>Alteromonadales</taxon>
        <taxon>Shewanellaceae</taxon>
        <taxon>Shewanella</taxon>
    </lineage>
</organism>
<gene>
    <name evidence="1" type="ORF">HC757_15175</name>
</gene>
<evidence type="ECO:0008006" key="3">
    <source>
        <dbReference type="Google" id="ProtNLM"/>
    </source>
</evidence>
<name>A0A972JKS3_9GAMM</name>
<dbReference type="RefSeq" id="WP_169565231.1">
    <property type="nucleotide sequence ID" value="NZ_JAAXYH010000013.1"/>
</dbReference>